<evidence type="ECO:0000256" key="2">
    <source>
        <dbReference type="SAM" id="SignalP"/>
    </source>
</evidence>
<sequence>MFYRLFRFTVAVVFAIAFLSELVHAASPIEETGVQCLACCPILAHRIASEHHSRCASIILNNKSGYNIRLVVSSLEDGRWVTSDDSGDIDIDCSPRTDLANGESEVFSSVTSHFLGGISGYALFIIDDKAFTTFAVKWKAPTIGPNEHYVSGLPTENYHVALQYGFDHTVFQVTVAQVMPPPVPTPDPPVPTPDPPVPTPDPPIPTPDPPVPAPDPPVPAPDTPDSTLSERINSQPKRYLATSMPSYHSSDYSKQQPSRSNY</sequence>
<evidence type="ECO:0000313" key="3">
    <source>
        <dbReference type="EMBL" id="CAG8649399.1"/>
    </source>
</evidence>
<reference evidence="3" key="1">
    <citation type="submission" date="2021-06" db="EMBL/GenBank/DDBJ databases">
        <authorList>
            <person name="Kallberg Y."/>
            <person name="Tangrot J."/>
            <person name="Rosling A."/>
        </authorList>
    </citation>
    <scope>NUCLEOTIDE SEQUENCE</scope>
    <source>
        <strain evidence="3">BR232B</strain>
    </source>
</reference>
<feature type="compositionally biased region" description="Polar residues" evidence="1">
    <location>
        <begin position="226"/>
        <end position="236"/>
    </location>
</feature>
<protein>
    <submittedName>
        <fullName evidence="3">5004_t:CDS:1</fullName>
    </submittedName>
</protein>
<evidence type="ECO:0000313" key="4">
    <source>
        <dbReference type="Proteomes" id="UP000789739"/>
    </source>
</evidence>
<gene>
    <name evidence="3" type="ORF">PBRASI_LOCUS10192</name>
</gene>
<keyword evidence="2" id="KW-0732">Signal</keyword>
<dbReference type="Gene3D" id="2.60.270.50">
    <property type="match status" value="1"/>
</dbReference>
<proteinExistence type="predicted"/>
<dbReference type="Proteomes" id="UP000789739">
    <property type="component" value="Unassembled WGS sequence"/>
</dbReference>
<keyword evidence="4" id="KW-1185">Reference proteome</keyword>
<organism evidence="3 4">
    <name type="scientific">Paraglomus brasilianum</name>
    <dbReference type="NCBI Taxonomy" id="144538"/>
    <lineage>
        <taxon>Eukaryota</taxon>
        <taxon>Fungi</taxon>
        <taxon>Fungi incertae sedis</taxon>
        <taxon>Mucoromycota</taxon>
        <taxon>Glomeromycotina</taxon>
        <taxon>Glomeromycetes</taxon>
        <taxon>Paraglomerales</taxon>
        <taxon>Paraglomeraceae</taxon>
        <taxon>Paraglomus</taxon>
    </lineage>
</organism>
<dbReference type="EMBL" id="CAJVPI010002781">
    <property type="protein sequence ID" value="CAG8649399.1"/>
    <property type="molecule type" value="Genomic_DNA"/>
</dbReference>
<feature type="compositionally biased region" description="Pro residues" evidence="1">
    <location>
        <begin position="182"/>
        <end position="222"/>
    </location>
</feature>
<dbReference type="OrthoDB" id="2409572at2759"/>
<feature type="signal peptide" evidence="2">
    <location>
        <begin position="1"/>
        <end position="25"/>
    </location>
</feature>
<evidence type="ECO:0000256" key="1">
    <source>
        <dbReference type="SAM" id="MobiDB-lite"/>
    </source>
</evidence>
<dbReference type="AlphaFoldDB" id="A0A9N9DQM5"/>
<comment type="caution">
    <text evidence="3">The sequence shown here is derived from an EMBL/GenBank/DDBJ whole genome shotgun (WGS) entry which is preliminary data.</text>
</comment>
<name>A0A9N9DQM5_9GLOM</name>
<feature type="non-terminal residue" evidence="3">
    <location>
        <position position="1"/>
    </location>
</feature>
<feature type="chain" id="PRO_5040257724" evidence="2">
    <location>
        <begin position="26"/>
        <end position="262"/>
    </location>
</feature>
<accession>A0A9N9DQM5</accession>
<feature type="compositionally biased region" description="Polar residues" evidence="1">
    <location>
        <begin position="243"/>
        <end position="262"/>
    </location>
</feature>
<feature type="region of interest" description="Disordered" evidence="1">
    <location>
        <begin position="182"/>
        <end position="262"/>
    </location>
</feature>